<dbReference type="EMBL" id="CP066776">
    <property type="protein sequence ID" value="QQL45092.1"/>
    <property type="molecule type" value="Genomic_DNA"/>
</dbReference>
<dbReference type="SUPFAM" id="SSF103515">
    <property type="entry name" value="Autotransporter"/>
    <property type="match status" value="1"/>
</dbReference>
<organism evidence="1 2">
    <name type="scientific">Sulfuriroseicoccus oceanibius</name>
    <dbReference type="NCBI Taxonomy" id="2707525"/>
    <lineage>
        <taxon>Bacteria</taxon>
        <taxon>Pseudomonadati</taxon>
        <taxon>Verrucomicrobiota</taxon>
        <taxon>Verrucomicrobiia</taxon>
        <taxon>Verrucomicrobiales</taxon>
        <taxon>Verrucomicrobiaceae</taxon>
        <taxon>Sulfuriroseicoccus</taxon>
    </lineage>
</organism>
<dbReference type="Proteomes" id="UP000475117">
    <property type="component" value="Chromosome"/>
</dbReference>
<gene>
    <name evidence="1" type="ORF">G3M56_000450</name>
</gene>
<proteinExistence type="predicted"/>
<accession>A0A6B3LCC4</accession>
<evidence type="ECO:0000313" key="2">
    <source>
        <dbReference type="Proteomes" id="UP000475117"/>
    </source>
</evidence>
<sequence length="257" mass="28536">MHSARLILCALAATVAPLTAGTDPIAATAKTDQWQFRTVPYLWLTASSGDLFFLERSEEISQSFADTFDTHNLSLHLLAEARKGPWIIQSDIIYGRFNNDTQLLPHSHGPFKSVREDLKEWIISPRIGYSILATPDHQLDLLAGVRYSRFRLGLTGRFTSGGQVTEETLQNIWDPTLTVSGQSSLHDKLFIRYLGEVGGFGVNSDFIWLAGVGFGYQLSPTSSIIGGYRARGIDFSDSDFAVDTVTHGPTLEFEMRF</sequence>
<dbReference type="InterPro" id="IPR036709">
    <property type="entry name" value="Autotransporte_beta_dom_sf"/>
</dbReference>
<evidence type="ECO:0008006" key="3">
    <source>
        <dbReference type="Google" id="ProtNLM"/>
    </source>
</evidence>
<dbReference type="KEGG" id="soa:G3M56_000450"/>
<dbReference type="RefSeq" id="WP_164364805.1">
    <property type="nucleotide sequence ID" value="NZ_CP066776.1"/>
</dbReference>
<name>A0A6B3LCC4_9BACT</name>
<dbReference type="AlphaFoldDB" id="A0A6B3LCC4"/>
<reference evidence="1 2" key="1">
    <citation type="submission" date="2020-12" db="EMBL/GenBank/DDBJ databases">
        <title>Sulforoseuscoccus oceanibium gen. nov., sp. nov., a representative of the phylum Verrucomicrobia with special cytoplasmic membrane, and proposal of Sulforoseuscoccusaceae fam. nov.</title>
        <authorList>
            <person name="Xi F."/>
        </authorList>
    </citation>
    <scope>NUCLEOTIDE SEQUENCE [LARGE SCALE GENOMIC DNA]</scope>
    <source>
        <strain evidence="1 2">T37</strain>
    </source>
</reference>
<evidence type="ECO:0000313" key="1">
    <source>
        <dbReference type="EMBL" id="QQL45092.1"/>
    </source>
</evidence>
<keyword evidence="2" id="KW-1185">Reference proteome</keyword>
<protein>
    <recommendedName>
        <fullName evidence="3">Outer membrane protein beta-barrel domain-containing protein</fullName>
    </recommendedName>
</protein>